<dbReference type="EMBL" id="CP093349">
    <property type="protein sequence ID" value="WOH07995.1"/>
    <property type="molecule type" value="Genomic_DNA"/>
</dbReference>
<feature type="region of interest" description="Disordered" evidence="1">
    <location>
        <begin position="206"/>
        <end position="226"/>
    </location>
</feature>
<dbReference type="Gramene" id="KZM86782">
    <property type="protein sequence ID" value="KZM86782"/>
    <property type="gene ID" value="DCAR_023916"/>
</dbReference>
<evidence type="ECO:0000313" key="4">
    <source>
        <dbReference type="Proteomes" id="UP000077755"/>
    </source>
</evidence>
<dbReference type="Proteomes" id="UP000077755">
    <property type="component" value="Chromosome 7"/>
</dbReference>
<feature type="compositionally biased region" description="Basic and acidic residues" evidence="1">
    <location>
        <begin position="206"/>
        <end position="217"/>
    </location>
</feature>
<reference evidence="3" key="2">
    <citation type="submission" date="2022-03" db="EMBL/GenBank/DDBJ databases">
        <title>Draft title - Genomic analysis of global carrot germplasm unveils the trajectory of domestication and the origin of high carotenoid orange carrot.</title>
        <authorList>
            <person name="Iorizzo M."/>
            <person name="Ellison S."/>
            <person name="Senalik D."/>
            <person name="Macko-Podgorni A."/>
            <person name="Grzebelus D."/>
            <person name="Bostan H."/>
            <person name="Rolling W."/>
            <person name="Curaba J."/>
            <person name="Simon P."/>
        </authorList>
    </citation>
    <scope>NUCLEOTIDE SEQUENCE</scope>
    <source>
        <tissue evidence="3">Leaf</tissue>
    </source>
</reference>
<evidence type="ECO:0000256" key="1">
    <source>
        <dbReference type="SAM" id="MobiDB-lite"/>
    </source>
</evidence>
<accession>A0A161ZIP8</accession>
<name>A0A161ZIP8_DAUCS</name>
<protein>
    <submittedName>
        <fullName evidence="2">Uncharacterized protein</fullName>
    </submittedName>
</protein>
<organism evidence="2">
    <name type="scientific">Daucus carota subsp. sativus</name>
    <name type="common">Carrot</name>
    <dbReference type="NCBI Taxonomy" id="79200"/>
    <lineage>
        <taxon>Eukaryota</taxon>
        <taxon>Viridiplantae</taxon>
        <taxon>Streptophyta</taxon>
        <taxon>Embryophyta</taxon>
        <taxon>Tracheophyta</taxon>
        <taxon>Spermatophyta</taxon>
        <taxon>Magnoliopsida</taxon>
        <taxon>eudicotyledons</taxon>
        <taxon>Gunneridae</taxon>
        <taxon>Pentapetalae</taxon>
        <taxon>asterids</taxon>
        <taxon>campanulids</taxon>
        <taxon>Apiales</taxon>
        <taxon>Apiaceae</taxon>
        <taxon>Apioideae</taxon>
        <taxon>Scandiceae</taxon>
        <taxon>Daucinae</taxon>
        <taxon>Daucus</taxon>
        <taxon>Daucus sect. Daucus</taxon>
    </lineage>
</organism>
<gene>
    <name evidence="2" type="ORF">DCAR_023916</name>
    <name evidence="3" type="ORF">DCAR_0727431</name>
</gene>
<evidence type="ECO:0000313" key="3">
    <source>
        <dbReference type="EMBL" id="WOH07995.1"/>
    </source>
</evidence>
<feature type="region of interest" description="Disordered" evidence="1">
    <location>
        <begin position="1"/>
        <end position="37"/>
    </location>
</feature>
<dbReference type="EMBL" id="LNRQ01000007">
    <property type="protein sequence ID" value="KZM86782.1"/>
    <property type="molecule type" value="Genomic_DNA"/>
</dbReference>
<reference evidence="2" key="1">
    <citation type="journal article" date="2016" name="Nat. Genet.">
        <title>A high-quality carrot genome assembly provides new insights into carotenoid accumulation and asterid genome evolution.</title>
        <authorList>
            <person name="Iorizzo M."/>
            <person name="Ellison S."/>
            <person name="Senalik D."/>
            <person name="Zeng P."/>
            <person name="Satapoomin P."/>
            <person name="Huang J."/>
            <person name="Bowman M."/>
            <person name="Iovene M."/>
            <person name="Sanseverino W."/>
            <person name="Cavagnaro P."/>
            <person name="Yildiz M."/>
            <person name="Macko-Podgorni A."/>
            <person name="Moranska E."/>
            <person name="Grzebelus E."/>
            <person name="Grzebelus D."/>
            <person name="Ashrafi H."/>
            <person name="Zheng Z."/>
            <person name="Cheng S."/>
            <person name="Spooner D."/>
            <person name="Van Deynze A."/>
            <person name="Simon P."/>
        </authorList>
    </citation>
    <scope>NUCLEOTIDE SEQUENCE [LARGE SCALE GENOMIC DNA]</scope>
    <source>
        <tissue evidence="2">Leaf</tissue>
    </source>
</reference>
<dbReference type="AlphaFoldDB" id="A0A161ZIP8"/>
<proteinExistence type="predicted"/>
<keyword evidence="4" id="KW-1185">Reference proteome</keyword>
<evidence type="ECO:0000313" key="2">
    <source>
        <dbReference type="EMBL" id="KZM86782.1"/>
    </source>
</evidence>
<sequence>MERKGRAARGRPTGNFSKSRPITASAKRGSKRRNQSSKQWKEIKYIKLDELKGIQAEVEKYKDLIDEEIPKALKVNGSNIIRYAYNILERVKRCVDSKTLEEVSKGDAEALEVALQKLIDCSWEGPVVRFADRKMQERSEKREESHRKIILQCERWVDENVLKMVEDGCEEGLRMATNQTHYKSLRNMEYGKSFYEALMGKKEEPIKADDKEEDWTVVRRRRRNST</sequence>